<gene>
    <name evidence="3" type="ORF">CYMTET_28565</name>
</gene>
<evidence type="ECO:0000256" key="2">
    <source>
        <dbReference type="SAM" id="SignalP"/>
    </source>
</evidence>
<name>A0AAE0FMI9_9CHLO</name>
<dbReference type="AlphaFoldDB" id="A0AAE0FMI9"/>
<feature type="chain" id="PRO_5042276180" evidence="2">
    <location>
        <begin position="22"/>
        <end position="338"/>
    </location>
</feature>
<feature type="region of interest" description="Disordered" evidence="1">
    <location>
        <begin position="86"/>
        <end position="113"/>
    </location>
</feature>
<reference evidence="3 4" key="1">
    <citation type="journal article" date="2015" name="Genome Biol. Evol.">
        <title>Comparative Genomics of a Bacterivorous Green Alga Reveals Evolutionary Causalities and Consequences of Phago-Mixotrophic Mode of Nutrition.</title>
        <authorList>
            <person name="Burns J.A."/>
            <person name="Paasch A."/>
            <person name="Narechania A."/>
            <person name="Kim E."/>
        </authorList>
    </citation>
    <scope>NUCLEOTIDE SEQUENCE [LARGE SCALE GENOMIC DNA]</scope>
    <source>
        <strain evidence="3 4">PLY_AMNH</strain>
    </source>
</reference>
<evidence type="ECO:0000256" key="1">
    <source>
        <dbReference type="SAM" id="MobiDB-lite"/>
    </source>
</evidence>
<keyword evidence="2" id="KW-0732">Signal</keyword>
<accession>A0AAE0FMI9</accession>
<protein>
    <submittedName>
        <fullName evidence="3">Uncharacterized protein</fullName>
    </submittedName>
</protein>
<feature type="region of interest" description="Disordered" evidence="1">
    <location>
        <begin position="152"/>
        <end position="195"/>
    </location>
</feature>
<evidence type="ECO:0000313" key="3">
    <source>
        <dbReference type="EMBL" id="KAK3262586.1"/>
    </source>
</evidence>
<organism evidence="3 4">
    <name type="scientific">Cymbomonas tetramitiformis</name>
    <dbReference type="NCBI Taxonomy" id="36881"/>
    <lineage>
        <taxon>Eukaryota</taxon>
        <taxon>Viridiplantae</taxon>
        <taxon>Chlorophyta</taxon>
        <taxon>Pyramimonadophyceae</taxon>
        <taxon>Pyramimonadales</taxon>
        <taxon>Pyramimonadaceae</taxon>
        <taxon>Cymbomonas</taxon>
    </lineage>
</organism>
<feature type="signal peptide" evidence="2">
    <location>
        <begin position="1"/>
        <end position="21"/>
    </location>
</feature>
<sequence>MPHIITFLWILFLSLLFLISCEDVGKGPGGSSPQQVSKRKLVRDRILAQQQQRSTFGYGHARTGALHQDILSQRSPIGGRGKAAFGVQGKEVPARSKVPAPAPMEKGPTKEELQKEVEDLKVKLKTMTDDRDSLVKVALHFEKIAKGEVAGTNRERGSAQGEVAGTQSVGIPVTLQGSEPEPKLEPEPKSPMLDQKAKMTKRKQEMLQRKKEVGQVSNDGTARTGQLGVMIPLATDWVNGTLENGTFHECGMCLTCDPAALVPDEGANGFTVPPPPPVLKELSHEVPAPLRPKCSACSGCSAFLRPLSQRLQVGQKQFNRPAGATKPHVYHVETLETR</sequence>
<evidence type="ECO:0000313" key="4">
    <source>
        <dbReference type="Proteomes" id="UP001190700"/>
    </source>
</evidence>
<feature type="non-terminal residue" evidence="3">
    <location>
        <position position="338"/>
    </location>
</feature>
<proteinExistence type="predicted"/>
<keyword evidence="4" id="KW-1185">Reference proteome</keyword>
<dbReference type="EMBL" id="LGRX02016090">
    <property type="protein sequence ID" value="KAK3262586.1"/>
    <property type="molecule type" value="Genomic_DNA"/>
</dbReference>
<dbReference type="Proteomes" id="UP001190700">
    <property type="component" value="Unassembled WGS sequence"/>
</dbReference>
<comment type="caution">
    <text evidence="3">The sequence shown here is derived from an EMBL/GenBank/DDBJ whole genome shotgun (WGS) entry which is preliminary data.</text>
</comment>